<proteinExistence type="predicted"/>
<reference evidence="1 2" key="1">
    <citation type="submission" date="2020-02" db="EMBL/GenBank/DDBJ databases">
        <authorList>
            <person name="Zheng R.K."/>
            <person name="Sun C.M."/>
        </authorList>
    </citation>
    <scope>NUCLEOTIDE SEQUENCE [LARGE SCALE GENOMIC DNA]</scope>
    <source>
        <strain evidence="2">zrk23</strain>
    </source>
</reference>
<dbReference type="KEGG" id="spzr:G5C33_03080"/>
<evidence type="ECO:0000313" key="2">
    <source>
        <dbReference type="Proteomes" id="UP000501568"/>
    </source>
</evidence>
<dbReference type="Proteomes" id="UP000501568">
    <property type="component" value="Chromosome"/>
</dbReference>
<keyword evidence="2" id="KW-1185">Reference proteome</keyword>
<organism evidence="1 2">
    <name type="scientific">Stakelama tenebrarum</name>
    <dbReference type="NCBI Taxonomy" id="2711215"/>
    <lineage>
        <taxon>Bacteria</taxon>
        <taxon>Pseudomonadati</taxon>
        <taxon>Pseudomonadota</taxon>
        <taxon>Alphaproteobacteria</taxon>
        <taxon>Sphingomonadales</taxon>
        <taxon>Sphingomonadaceae</taxon>
        <taxon>Stakelama</taxon>
    </lineage>
</organism>
<name>A0A6G6Y1S4_9SPHN</name>
<dbReference type="EMBL" id="CP049109">
    <property type="protein sequence ID" value="QIG78875.1"/>
    <property type="molecule type" value="Genomic_DNA"/>
</dbReference>
<evidence type="ECO:0000313" key="1">
    <source>
        <dbReference type="EMBL" id="QIG78875.1"/>
    </source>
</evidence>
<dbReference type="RefSeq" id="WP_165325874.1">
    <property type="nucleotide sequence ID" value="NZ_CP049109.1"/>
</dbReference>
<dbReference type="AlphaFoldDB" id="A0A6G6Y1S4"/>
<protein>
    <submittedName>
        <fullName evidence="1">Uncharacterized protein</fullName>
    </submittedName>
</protein>
<gene>
    <name evidence="1" type="ORF">G5C33_03080</name>
</gene>
<sequence length="69" mass="7934">MTNYRVGFYNELCDSTGHDHHVCQREILITTEGGEEAAIAKAIAEFERLERIEHWKARASEVKCTKLAR</sequence>
<accession>A0A6G6Y1S4</accession>